<dbReference type="InterPro" id="IPR014721">
    <property type="entry name" value="Ribsml_uS5_D2-typ_fold_subgr"/>
</dbReference>
<dbReference type="OrthoDB" id="389264at2"/>
<dbReference type="InterPro" id="IPR020568">
    <property type="entry name" value="Ribosomal_Su5_D2-typ_SF"/>
</dbReference>
<proteinExistence type="predicted"/>
<dbReference type="GO" id="GO:0050515">
    <property type="term" value="F:4-(cytidine 5'-diphospho)-2-C-methyl-D-erythritol kinase activity"/>
    <property type="evidence" value="ECO:0007669"/>
    <property type="project" value="TreeGrafter"/>
</dbReference>
<dbReference type="AlphaFoldDB" id="A0A222ERD3"/>
<dbReference type="InterPro" id="IPR006204">
    <property type="entry name" value="GHMP_kinase_N_dom"/>
</dbReference>
<keyword evidence="3 6" id="KW-0418">Kinase</keyword>
<dbReference type="SUPFAM" id="SSF54211">
    <property type="entry name" value="Ribosomal protein S5 domain 2-like"/>
    <property type="match status" value="1"/>
</dbReference>
<reference evidence="6 7" key="1">
    <citation type="submission" date="2017-07" db="EMBL/GenBank/DDBJ databases">
        <title>Complete genome sequence of Spiroplasma corruscae EC-1 (DSM 19793).</title>
        <authorList>
            <person name="Tsai Y.-M."/>
            <person name="Lo W.-S."/>
            <person name="Kuo C.-H."/>
        </authorList>
    </citation>
    <scope>NUCLEOTIDE SEQUENCE [LARGE SCALE GENOMIC DNA]</scope>
    <source>
        <strain evidence="6 7">EC-1</strain>
    </source>
</reference>
<evidence type="ECO:0000256" key="2">
    <source>
        <dbReference type="ARBA" id="ARBA00022741"/>
    </source>
</evidence>
<evidence type="ECO:0000256" key="1">
    <source>
        <dbReference type="ARBA" id="ARBA00022679"/>
    </source>
</evidence>
<evidence type="ECO:0000313" key="6">
    <source>
        <dbReference type="EMBL" id="ASP28764.1"/>
    </source>
</evidence>
<gene>
    <name evidence="6" type="primary">ispE</name>
    <name evidence="6" type="ORF">SCORR_v1c09920</name>
</gene>
<protein>
    <submittedName>
        <fullName evidence="6">4-diphosphocytidyl-2-C-methyl-D-erythritol kinase</fullName>
    </submittedName>
</protein>
<dbReference type="GO" id="GO:0005524">
    <property type="term" value="F:ATP binding"/>
    <property type="evidence" value="ECO:0007669"/>
    <property type="project" value="UniProtKB-KW"/>
</dbReference>
<accession>A0A222ERD3</accession>
<keyword evidence="1" id="KW-0808">Transferase</keyword>
<sequence length="253" mass="29536">MRLRAYAKVNIWLKVWKKDYNSQYHLINSLVVKVKNLYDSITISKSNNDFDEISSNLKVLEKENFIFNVLDILRKHNITKNFYKVKLKKRIPLGAGLGGGTSDAITLAKYFLRKYKIIDSNINKEICKAVGFDSYFYFSDFESAIVTGYGEKVETFFKKFKVYKKHLILTGVNCNTKKVYQEFDLTPGENNSIYLNSLTTTCIQIYPKLSNFIDKGVMSGSGSTFIKKMFYDKYFNKDLKDYYIKNVKNYNKM</sequence>
<feature type="domain" description="GHMP kinase N-terminal" evidence="5">
    <location>
        <begin position="64"/>
        <end position="122"/>
    </location>
</feature>
<organism evidence="6 7">
    <name type="scientific">Spiroplasma corruscae</name>
    <dbReference type="NCBI Taxonomy" id="216934"/>
    <lineage>
        <taxon>Bacteria</taxon>
        <taxon>Bacillati</taxon>
        <taxon>Mycoplasmatota</taxon>
        <taxon>Mollicutes</taxon>
        <taxon>Entomoplasmatales</taxon>
        <taxon>Spiroplasmataceae</taxon>
        <taxon>Spiroplasma</taxon>
    </lineage>
</organism>
<dbReference type="EMBL" id="CP022535">
    <property type="protein sequence ID" value="ASP28764.1"/>
    <property type="molecule type" value="Genomic_DNA"/>
</dbReference>
<evidence type="ECO:0000256" key="3">
    <source>
        <dbReference type="ARBA" id="ARBA00022777"/>
    </source>
</evidence>
<dbReference type="Pfam" id="PF00288">
    <property type="entry name" value="GHMP_kinases_N"/>
    <property type="match status" value="1"/>
</dbReference>
<keyword evidence="4" id="KW-0067">ATP-binding</keyword>
<dbReference type="RefSeq" id="WP_094049817.1">
    <property type="nucleotide sequence ID" value="NZ_CP022535.1"/>
</dbReference>
<dbReference type="Proteomes" id="UP000203229">
    <property type="component" value="Chromosome"/>
</dbReference>
<dbReference type="KEGG" id="scou:SCORR_v1c09920"/>
<evidence type="ECO:0000313" key="7">
    <source>
        <dbReference type="Proteomes" id="UP000203229"/>
    </source>
</evidence>
<keyword evidence="2" id="KW-0547">Nucleotide-binding</keyword>
<dbReference type="Gene3D" id="3.30.230.10">
    <property type="match status" value="1"/>
</dbReference>
<evidence type="ECO:0000259" key="5">
    <source>
        <dbReference type="Pfam" id="PF00288"/>
    </source>
</evidence>
<evidence type="ECO:0000256" key="4">
    <source>
        <dbReference type="ARBA" id="ARBA00022840"/>
    </source>
</evidence>
<dbReference type="PANTHER" id="PTHR43527">
    <property type="entry name" value="4-DIPHOSPHOCYTIDYL-2-C-METHYL-D-ERYTHRITOL KINASE, CHLOROPLASTIC"/>
    <property type="match status" value="1"/>
</dbReference>
<keyword evidence="7" id="KW-1185">Reference proteome</keyword>
<name>A0A222ERD3_9MOLU</name>
<dbReference type="PANTHER" id="PTHR43527:SF2">
    <property type="entry name" value="4-DIPHOSPHOCYTIDYL-2-C-METHYL-D-ERYTHRITOL KINASE, CHLOROPLASTIC"/>
    <property type="match status" value="1"/>
</dbReference>